<evidence type="ECO:0000313" key="3">
    <source>
        <dbReference type="EMBL" id="MFC6765500.1"/>
    </source>
</evidence>
<evidence type="ECO:0008006" key="5">
    <source>
        <dbReference type="Google" id="ProtNLM"/>
    </source>
</evidence>
<protein>
    <recommendedName>
        <fullName evidence="5">Nucleotide exchange factor GrpE</fullName>
    </recommendedName>
</protein>
<dbReference type="RefSeq" id="WP_273738522.1">
    <property type="nucleotide sequence ID" value="NZ_JAQIVI010000149.1"/>
</dbReference>
<accession>A0ABD5SLW7</accession>
<sequence>MSPTDHYRQTPRNGTEQSTTTETNDAGDGDTPSETGAVEGLIEELVESQTNELRDELDALERQIETVDDFARISLNERKVKQNEAKLSEFSESLTAFAEKAFNNINALEDRLDRQALLLVAILDSLEDDVDLSTVRRYENDRLIADTAPNERLAAAIQGADPNEK</sequence>
<dbReference type="EMBL" id="JBHSWV010000149">
    <property type="protein sequence ID" value="MFC6765500.1"/>
    <property type="molecule type" value="Genomic_DNA"/>
</dbReference>
<evidence type="ECO:0000313" key="4">
    <source>
        <dbReference type="Proteomes" id="UP001596383"/>
    </source>
</evidence>
<feature type="compositionally biased region" description="Polar residues" evidence="2">
    <location>
        <begin position="10"/>
        <end position="24"/>
    </location>
</feature>
<feature type="coiled-coil region" evidence="1">
    <location>
        <begin position="43"/>
        <end position="70"/>
    </location>
</feature>
<keyword evidence="4" id="KW-1185">Reference proteome</keyword>
<dbReference type="AlphaFoldDB" id="A0ABD5SLW7"/>
<evidence type="ECO:0000256" key="2">
    <source>
        <dbReference type="SAM" id="MobiDB-lite"/>
    </source>
</evidence>
<name>A0ABD5SLW7_9EURY</name>
<reference evidence="3 4" key="1">
    <citation type="journal article" date="2019" name="Int. J. Syst. Evol. Microbiol.">
        <title>The Global Catalogue of Microorganisms (GCM) 10K type strain sequencing project: providing services to taxonomists for standard genome sequencing and annotation.</title>
        <authorList>
            <consortium name="The Broad Institute Genomics Platform"/>
            <consortium name="The Broad Institute Genome Sequencing Center for Infectious Disease"/>
            <person name="Wu L."/>
            <person name="Ma J."/>
        </authorList>
    </citation>
    <scope>NUCLEOTIDE SEQUENCE [LARGE SCALE GENOMIC DNA]</scope>
    <source>
        <strain evidence="3 4">LMG 29247</strain>
    </source>
</reference>
<comment type="caution">
    <text evidence="3">The sequence shown here is derived from an EMBL/GenBank/DDBJ whole genome shotgun (WGS) entry which is preliminary data.</text>
</comment>
<feature type="region of interest" description="Disordered" evidence="2">
    <location>
        <begin position="1"/>
        <end position="37"/>
    </location>
</feature>
<organism evidence="3 4">
    <name type="scientific">Natrinema soli</name>
    <dbReference type="NCBI Taxonomy" id="1930624"/>
    <lineage>
        <taxon>Archaea</taxon>
        <taxon>Methanobacteriati</taxon>
        <taxon>Methanobacteriota</taxon>
        <taxon>Stenosarchaea group</taxon>
        <taxon>Halobacteria</taxon>
        <taxon>Halobacteriales</taxon>
        <taxon>Natrialbaceae</taxon>
        <taxon>Natrinema</taxon>
    </lineage>
</organism>
<dbReference type="Proteomes" id="UP001596383">
    <property type="component" value="Unassembled WGS sequence"/>
</dbReference>
<keyword evidence="1" id="KW-0175">Coiled coil</keyword>
<proteinExistence type="predicted"/>
<evidence type="ECO:0000256" key="1">
    <source>
        <dbReference type="SAM" id="Coils"/>
    </source>
</evidence>
<gene>
    <name evidence="3" type="ORF">ACFQE6_11030</name>
</gene>